<keyword evidence="2" id="KW-1185">Reference proteome</keyword>
<accession>A0A3M7PS62</accession>
<comment type="caution">
    <text evidence="1">The sequence shown here is derived from an EMBL/GenBank/DDBJ whole genome shotgun (WGS) entry which is preliminary data.</text>
</comment>
<evidence type="ECO:0000313" key="2">
    <source>
        <dbReference type="Proteomes" id="UP000276133"/>
    </source>
</evidence>
<protein>
    <submittedName>
        <fullName evidence="1">Uncharacterized protein</fullName>
    </submittedName>
</protein>
<gene>
    <name evidence="1" type="ORF">BpHYR1_027309</name>
</gene>
<evidence type="ECO:0000313" key="1">
    <source>
        <dbReference type="EMBL" id="RNA01870.1"/>
    </source>
</evidence>
<dbReference type="Proteomes" id="UP000276133">
    <property type="component" value="Unassembled WGS sequence"/>
</dbReference>
<name>A0A3M7PS62_BRAPC</name>
<feature type="non-terminal residue" evidence="1">
    <location>
        <position position="1"/>
    </location>
</feature>
<proteinExistence type="predicted"/>
<dbReference type="AlphaFoldDB" id="A0A3M7PS62"/>
<organism evidence="1 2">
    <name type="scientific">Brachionus plicatilis</name>
    <name type="common">Marine rotifer</name>
    <name type="synonym">Brachionus muelleri</name>
    <dbReference type="NCBI Taxonomy" id="10195"/>
    <lineage>
        <taxon>Eukaryota</taxon>
        <taxon>Metazoa</taxon>
        <taxon>Spiralia</taxon>
        <taxon>Gnathifera</taxon>
        <taxon>Rotifera</taxon>
        <taxon>Eurotatoria</taxon>
        <taxon>Monogononta</taxon>
        <taxon>Pseudotrocha</taxon>
        <taxon>Ploima</taxon>
        <taxon>Brachionidae</taxon>
        <taxon>Brachionus</taxon>
    </lineage>
</organism>
<reference evidence="1 2" key="1">
    <citation type="journal article" date="2018" name="Sci. Rep.">
        <title>Genomic signatures of local adaptation to the degree of environmental predictability in rotifers.</title>
        <authorList>
            <person name="Franch-Gras L."/>
            <person name="Hahn C."/>
            <person name="Garcia-Roger E.M."/>
            <person name="Carmona M.J."/>
            <person name="Serra M."/>
            <person name="Gomez A."/>
        </authorList>
    </citation>
    <scope>NUCLEOTIDE SEQUENCE [LARGE SCALE GENOMIC DNA]</scope>
    <source>
        <strain evidence="1">HYR1</strain>
    </source>
</reference>
<sequence>KKSQAKALSLSLSDSLCNHDKESYFVANLINWNCINLLKLWRSDITNFQSNFRTAVVFICLSKIDLYGKILIIRKKNANIPLRLTLNKITQFLLCNKKNRVYPKDPIESNGFIMIVFELTCGCEWMSSFGDIDGETPCFAKVRVRVRSNQSMSSFFQARLSLEKSQLLIVSEIGALTLNTFTCTPEKFNIKKILVNLINKKGEKNIHYSISYHGSTFRFFVLDFETKRLINIPGKSLESRKQEPTKWIHIAASKKLLHVQFVQSGQKQSGKAIIDIRKERKACYS</sequence>
<dbReference type="EMBL" id="REGN01009139">
    <property type="protein sequence ID" value="RNA01870.1"/>
    <property type="molecule type" value="Genomic_DNA"/>
</dbReference>